<dbReference type="PIRSF" id="PIRSF017127">
    <property type="entry name" value="Condensin_D2"/>
    <property type="match status" value="1"/>
</dbReference>
<reference evidence="15" key="2">
    <citation type="submission" date="2022-10" db="EMBL/GenBank/DDBJ databases">
        <authorList>
            <consortium name="ENA_rothamsted_submissions"/>
            <consortium name="culmorum"/>
            <person name="King R."/>
        </authorList>
    </citation>
    <scope>NUCLEOTIDE SEQUENCE</scope>
</reference>
<gene>
    <name evidence="15" type="ORF">CHIRRI_LOCUS9899</name>
</gene>
<evidence type="ECO:0000256" key="11">
    <source>
        <dbReference type="SAM" id="Coils"/>
    </source>
</evidence>
<feature type="coiled-coil region" evidence="11">
    <location>
        <begin position="432"/>
        <end position="473"/>
    </location>
</feature>
<evidence type="ECO:0000256" key="10">
    <source>
        <dbReference type="PIRNR" id="PIRNR017127"/>
    </source>
</evidence>
<keyword evidence="4" id="KW-0158">Chromosome</keyword>
<keyword evidence="6 10" id="KW-0498">Mitosis</keyword>
<comment type="subcellular location">
    <subcellularLocation>
        <location evidence="2">Chromosome</location>
    </subcellularLocation>
    <subcellularLocation>
        <location evidence="1">Nucleus</location>
    </subcellularLocation>
</comment>
<sequence>MEFEFIIPQKNSDLLEAGTGNSFCVTKVYNEKECFEKLRLARLALTEHGIPYIFDYFETFFSITELAKDLQKQQIFRATDLLYKSIDKLGQELAETLQNTNLSQDERSLNLNALKMLIYAQITLMKKIDKDVFAYTEGKGKSKKQTAEDMDHIQWEERRYKSLLQLFNIIQLPLENLWQPPVPEENFVNLIADIAYRSLEHPTIKDKNVGDTSIQILGTLLKRYNHSMVFPVRIFEILKSCEMAIPSICQGMVVLYEQYGMQTIFKVMVEQVLEGLDDSADAMTIKNISQFFTELGSIAPVLLMPFIRDIASDVLSLESYQLRICILTLMSEIICTELTGENLVQDHKDIRNEYLEHIYYHIHDVNAHVRSKALALWTHMKSVDAVPVIWLSPIMKVVASRLEDKSALVRKNAIHLMTSFLERNPFASKLSIEELEARYNEKIKELSDFRNKMIEESNKVDEVNTKCEELIKDMHEHIIRCITLSSIEDEGIRAEDCAQLYSDFDKILEDKNYKRLALLVRKAEELNGNWETIKGFEQEEALLYFAMLLKSYFLLQNNCKDYEEDYKKAENAVRYLEDCLEFSKLLVAAVPKLQNLLMSKTESDSAEAINFFTAAYLFGIKNTEHGLRQMLYLVWATAKEKREPVREAFKHVLWKTDQQGRAHSVKVVYNLMRFIEGLTFSHHIAFEELVREYVLNDDIDNSMIQVMFEIYSKKIENVTSNDSRLALQLLIICSSVKAAITRVNSEVIENIGFGERGQRDPRIFVQTLEFLMNYYADKEDQIYPRMEFDNERVTTVTNCYKIFFHNHKVSNFDDICSRTFQYIYKMCHQPNVISQQIIIEIWDEMRKISDKIIEGEDDKATQDAATQDNGLTQTPFIRPSQNGSLLRVGNMKLPAILLSRFIFMIGYVAMKELIYLDIDIYTNLKYRQELADILKNKKKTNAIANKLNGRKSTLNMSATAAVRKSVLPNQQQNQDEEENNEEDVIGPSAEDAFAEQINTICEHELLFHKDGIFRRFVPLILEVLKYPKRFNNSEIQRSALLALVHFMSVSSEFCQKNMEFLMNIFSHSKDIDIKCNVIIGMSDLTFRFPNIVEPWSAHMYSTLHDENRVLRLTSVRILSHLISHEMILIKGQISDLAMCLVDKDDEIRTSTEVFFKEIAHKSNILYNVLPDIISRLGDPNLNLEEGKYQVIMRYIIGLISKDRQIESLVDKLCYRFKMTEQERQWRDIAFCLSLLSYTEKTIKKLIENIGFFKDKVQIQEVYDLFRYIITSTLKLAKPELKAVVQDFELKLEECLAVNDNPTEQNEHDESNMSIRRPNNTTVSKRAPATAQKGKGKSKKTPAPKSRGTRGRRQQVSSDGSSDSEAENNPRRGRRKQQPVSSESEEEEPVRKGKLAQSNRKKLPPARPTRSGRSKIIEEPTSSDENPSPTDKSSSKRSRN</sequence>
<reference evidence="15" key="1">
    <citation type="submission" date="2022-01" db="EMBL/GenBank/DDBJ databases">
        <authorList>
            <person name="King R."/>
        </authorList>
    </citation>
    <scope>NUCLEOTIDE SEQUENCE</scope>
</reference>
<feature type="compositionally biased region" description="Basic residues" evidence="12">
    <location>
        <begin position="1333"/>
        <end position="1352"/>
    </location>
</feature>
<evidence type="ECO:0000256" key="6">
    <source>
        <dbReference type="ARBA" id="ARBA00022776"/>
    </source>
</evidence>
<name>A0A9N9S0R4_9DIPT</name>
<dbReference type="InterPro" id="IPR007673">
    <property type="entry name" value="Condensin_cplx_su1"/>
</dbReference>
<evidence type="ECO:0000256" key="12">
    <source>
        <dbReference type="SAM" id="MobiDB-lite"/>
    </source>
</evidence>
<dbReference type="GO" id="GO:0007076">
    <property type="term" value="P:mitotic chromosome condensation"/>
    <property type="evidence" value="ECO:0007669"/>
    <property type="project" value="InterPro"/>
</dbReference>
<dbReference type="EMBL" id="OU895879">
    <property type="protein sequence ID" value="CAG9807049.1"/>
    <property type="molecule type" value="Genomic_DNA"/>
</dbReference>
<feature type="domain" description="Condensin complex subunit 1 C-terminal" evidence="13">
    <location>
        <begin position="1073"/>
        <end position="1233"/>
    </location>
</feature>
<keyword evidence="16" id="KW-1185">Reference proteome</keyword>
<dbReference type="InterPro" id="IPR032682">
    <property type="entry name" value="Cnd1_C"/>
</dbReference>
<feature type="region of interest" description="Disordered" evidence="12">
    <location>
        <begin position="1300"/>
        <end position="1439"/>
    </location>
</feature>
<dbReference type="PANTHER" id="PTHR14222">
    <property type="entry name" value="CONDENSIN"/>
    <property type="match status" value="1"/>
</dbReference>
<dbReference type="GO" id="GO:0051301">
    <property type="term" value="P:cell division"/>
    <property type="evidence" value="ECO:0007669"/>
    <property type="project" value="UniProtKB-KW"/>
</dbReference>
<feature type="domain" description="Condensin complex subunit 1 N-terminal" evidence="14">
    <location>
        <begin position="77"/>
        <end position="229"/>
    </location>
</feature>
<dbReference type="OrthoDB" id="436262at2759"/>
<dbReference type="InterPro" id="IPR026971">
    <property type="entry name" value="CND1/NCAPD3"/>
</dbReference>
<dbReference type="GO" id="GO:0005634">
    <property type="term" value="C:nucleus"/>
    <property type="evidence" value="ECO:0007669"/>
    <property type="project" value="UniProtKB-SubCell"/>
</dbReference>
<evidence type="ECO:0000256" key="9">
    <source>
        <dbReference type="ARBA" id="ARBA00023306"/>
    </source>
</evidence>
<evidence type="ECO:0000256" key="3">
    <source>
        <dbReference type="ARBA" id="ARBA00009606"/>
    </source>
</evidence>
<evidence type="ECO:0000259" key="13">
    <source>
        <dbReference type="Pfam" id="PF12717"/>
    </source>
</evidence>
<keyword evidence="5 10" id="KW-0132">Cell division</keyword>
<keyword evidence="9 10" id="KW-0131">Cell cycle</keyword>
<evidence type="ECO:0000256" key="7">
    <source>
        <dbReference type="ARBA" id="ARBA00023067"/>
    </source>
</evidence>
<keyword evidence="11" id="KW-0175">Coiled coil</keyword>
<feature type="compositionally biased region" description="Polar residues" evidence="12">
    <location>
        <begin position="1422"/>
        <end position="1431"/>
    </location>
</feature>
<dbReference type="InterPro" id="IPR011989">
    <property type="entry name" value="ARM-like"/>
</dbReference>
<dbReference type="Pfam" id="PF12922">
    <property type="entry name" value="Cnd1_N"/>
    <property type="match status" value="1"/>
</dbReference>
<proteinExistence type="inferred from homology"/>
<accession>A0A9N9S0R4</accession>
<evidence type="ECO:0000256" key="4">
    <source>
        <dbReference type="ARBA" id="ARBA00022454"/>
    </source>
</evidence>
<feature type="compositionally biased region" description="Polar residues" evidence="12">
    <location>
        <begin position="1353"/>
        <end position="1362"/>
    </location>
</feature>
<evidence type="ECO:0000256" key="8">
    <source>
        <dbReference type="ARBA" id="ARBA00023242"/>
    </source>
</evidence>
<evidence type="ECO:0000313" key="16">
    <source>
        <dbReference type="Proteomes" id="UP001153620"/>
    </source>
</evidence>
<dbReference type="Gene3D" id="1.25.10.10">
    <property type="entry name" value="Leucine-rich Repeat Variant"/>
    <property type="match status" value="2"/>
</dbReference>
<evidence type="ECO:0000256" key="2">
    <source>
        <dbReference type="ARBA" id="ARBA00004286"/>
    </source>
</evidence>
<evidence type="ECO:0000259" key="14">
    <source>
        <dbReference type="Pfam" id="PF12922"/>
    </source>
</evidence>
<dbReference type="PANTHER" id="PTHR14222:SF2">
    <property type="entry name" value="CONDENSIN COMPLEX SUBUNIT 1"/>
    <property type="match status" value="1"/>
</dbReference>
<keyword evidence="8" id="KW-0539">Nucleus</keyword>
<feature type="compositionally biased region" description="Polar residues" evidence="12">
    <location>
        <begin position="1311"/>
        <end position="1323"/>
    </location>
</feature>
<dbReference type="Proteomes" id="UP001153620">
    <property type="component" value="Chromosome 3"/>
</dbReference>
<dbReference type="InterPro" id="IPR016024">
    <property type="entry name" value="ARM-type_fold"/>
</dbReference>
<feature type="coiled-coil region" evidence="11">
    <location>
        <begin position="552"/>
        <end position="579"/>
    </location>
</feature>
<dbReference type="GO" id="GO:0042393">
    <property type="term" value="F:histone binding"/>
    <property type="evidence" value="ECO:0007669"/>
    <property type="project" value="TreeGrafter"/>
</dbReference>
<evidence type="ECO:0000313" key="15">
    <source>
        <dbReference type="EMBL" id="CAG9807049.1"/>
    </source>
</evidence>
<comment type="similarity">
    <text evidence="3 10">Belongs to the CND1 (condensin subunit 1) family.</text>
</comment>
<dbReference type="SUPFAM" id="SSF48371">
    <property type="entry name" value="ARM repeat"/>
    <property type="match status" value="1"/>
</dbReference>
<protein>
    <recommendedName>
        <fullName evidence="10">Condensin complex subunit 1</fullName>
    </recommendedName>
</protein>
<evidence type="ECO:0000256" key="1">
    <source>
        <dbReference type="ARBA" id="ARBA00004123"/>
    </source>
</evidence>
<dbReference type="GO" id="GO:0000779">
    <property type="term" value="C:condensed chromosome, centromeric region"/>
    <property type="evidence" value="ECO:0007669"/>
    <property type="project" value="TreeGrafter"/>
</dbReference>
<dbReference type="Pfam" id="PF12717">
    <property type="entry name" value="Cnd1"/>
    <property type="match status" value="1"/>
</dbReference>
<dbReference type="InterPro" id="IPR024324">
    <property type="entry name" value="Condensin_cplx_su1_N"/>
</dbReference>
<comment type="function">
    <text evidence="10">Regulatory subunit of the condensin complex, a complex required for conversion of interphase chromatin into mitotic-like condense chromosomes. The condensin complex probably introduces positive supercoils into relaxed DNA in the presence of type I topoisomerases and converts nicked DNA into positive knotted forms in the presence of type II topoisomerases.</text>
</comment>
<dbReference type="GO" id="GO:0000796">
    <property type="term" value="C:condensin complex"/>
    <property type="evidence" value="ECO:0007669"/>
    <property type="project" value="TreeGrafter"/>
</dbReference>
<keyword evidence="7 10" id="KW-0226">DNA condensation</keyword>
<dbReference type="GO" id="GO:0010032">
    <property type="term" value="P:meiotic chromosome condensation"/>
    <property type="evidence" value="ECO:0007669"/>
    <property type="project" value="TreeGrafter"/>
</dbReference>
<organism evidence="15 16">
    <name type="scientific">Chironomus riparius</name>
    <dbReference type="NCBI Taxonomy" id="315576"/>
    <lineage>
        <taxon>Eukaryota</taxon>
        <taxon>Metazoa</taxon>
        <taxon>Ecdysozoa</taxon>
        <taxon>Arthropoda</taxon>
        <taxon>Hexapoda</taxon>
        <taxon>Insecta</taxon>
        <taxon>Pterygota</taxon>
        <taxon>Neoptera</taxon>
        <taxon>Endopterygota</taxon>
        <taxon>Diptera</taxon>
        <taxon>Nematocera</taxon>
        <taxon>Chironomoidea</taxon>
        <taxon>Chironomidae</taxon>
        <taxon>Chironominae</taxon>
        <taxon>Chironomus</taxon>
    </lineage>
</organism>
<evidence type="ECO:0000256" key="5">
    <source>
        <dbReference type="ARBA" id="ARBA00022618"/>
    </source>
</evidence>